<evidence type="ECO:0000256" key="5">
    <source>
        <dbReference type="SAM" id="Coils"/>
    </source>
</evidence>
<dbReference type="GO" id="GO:0006355">
    <property type="term" value="P:regulation of DNA-templated transcription"/>
    <property type="evidence" value="ECO:0007669"/>
    <property type="project" value="InterPro"/>
</dbReference>
<comment type="similarity">
    <text evidence="1">Belongs to the baculoviridae LEF-11 family.</text>
</comment>
<evidence type="ECO:0000256" key="3">
    <source>
        <dbReference type="ARBA" id="ARBA00023015"/>
    </source>
</evidence>
<organismHost>
    <name type="scientific">Lepidoptera</name>
    <name type="common">moths &amp; butterflies</name>
    <dbReference type="NCBI Taxonomy" id="7088"/>
</organismHost>
<evidence type="ECO:0000256" key="2">
    <source>
        <dbReference type="ARBA" id="ARBA00017118"/>
    </source>
</evidence>
<organism evidence="6">
    <name type="scientific">Spodoptera litura multicapsid nucleopolyhedrovirus</name>
    <name type="common">SpltMNPV</name>
    <dbReference type="NCBI Taxonomy" id="46242"/>
    <lineage>
        <taxon>Viruses</taxon>
        <taxon>Viruses incertae sedis</taxon>
        <taxon>Naldaviricetes</taxon>
        <taxon>Lefavirales</taxon>
        <taxon>Baculoviridae</taxon>
        <taxon>Alphabaculovirus</taxon>
        <taxon>Alphabaculovirus spliturae</taxon>
    </lineage>
</organism>
<accession>A0A6B9UYC6</accession>
<sequence>MEETHDDRCMSRGDLYAYMRELINDKKWNFNLKNVWAHVHDSEFDTIRGYIRDHLDDAIIIHKDLRYKRLCPHRARIENLLKLNQSLKKEYENSISRYNGAAQESATRRNVPVRDKQRRAVAAAADRIDRKATRHCKSNRERTV</sequence>
<keyword evidence="4" id="KW-0804">Transcription</keyword>
<keyword evidence="5" id="KW-0175">Coiled coil</keyword>
<keyword evidence="3" id="KW-0805">Transcription regulation</keyword>
<dbReference type="InterPro" id="IPR009429">
    <property type="entry name" value="Baculo_LEF-11"/>
</dbReference>
<name>A0A6B9UYC6_NPVST</name>
<gene>
    <name evidence="6" type="primary">ORF34</name>
</gene>
<evidence type="ECO:0000313" key="6">
    <source>
        <dbReference type="EMBL" id="QHN73884.1"/>
    </source>
</evidence>
<reference evidence="6" key="1">
    <citation type="journal article" date="2019" name="Viruses">
        <title>Identification of Loci Associated with Enhanced Virulence in Spodoptera litura Nucleopolyhedrovirus Isolates Using Deep Sequencing.</title>
        <authorList>
            <person name="Zwart M.P."/>
            <person name="Ali G."/>
            <person name="Strien E.A.V."/>
            <person name="Schijlen E.G.W.M."/>
            <person name="Wang M."/>
            <person name="Werf W.V."/>
            <person name="Vlak J.M."/>
        </authorList>
    </citation>
    <scope>NUCLEOTIDE SEQUENCE</scope>
    <source>
        <strain evidence="6">G2</strain>
    </source>
</reference>
<feature type="coiled-coil region" evidence="5">
    <location>
        <begin position="77"/>
        <end position="104"/>
    </location>
</feature>
<evidence type="ECO:0000256" key="4">
    <source>
        <dbReference type="ARBA" id="ARBA00023163"/>
    </source>
</evidence>
<dbReference type="Pfam" id="PF06385">
    <property type="entry name" value="Baculo_LEF-11"/>
    <property type="match status" value="1"/>
</dbReference>
<protein>
    <recommendedName>
        <fullName evidence="2">Late expression factor 11</fullName>
    </recommendedName>
</protein>
<dbReference type="GO" id="GO:0019058">
    <property type="term" value="P:viral life cycle"/>
    <property type="evidence" value="ECO:0007669"/>
    <property type="project" value="InterPro"/>
</dbReference>
<dbReference type="EMBL" id="MN342245">
    <property type="protein sequence ID" value="QHN73884.1"/>
    <property type="molecule type" value="Genomic_DNA"/>
</dbReference>
<proteinExistence type="inferred from homology"/>
<evidence type="ECO:0000256" key="1">
    <source>
        <dbReference type="ARBA" id="ARBA00008271"/>
    </source>
</evidence>